<evidence type="ECO:0000313" key="3">
    <source>
        <dbReference type="Proteomes" id="UP001221909"/>
    </source>
</evidence>
<reference evidence="2 3" key="1">
    <citation type="submission" date="2023-02" db="EMBL/GenBank/DDBJ databases">
        <title>Mannheimia cairiniae sp. nov., a novel species of Mannheimia obtained from moscovy ducks (Cairina moschata) and reclassification of Mannheimia ovis as heterotypic synonym of Mannheimia pernigra.</title>
        <authorList>
            <person name="Christensen H."/>
        </authorList>
    </citation>
    <scope>NUCLEOTIDE SEQUENCE [LARGE SCALE GENOMIC DNA]</scope>
    <source>
        <strain evidence="2 3">AT1</strain>
    </source>
</reference>
<protein>
    <submittedName>
        <fullName evidence="2">Restriction endonuclease</fullName>
        <ecNumber evidence="2">3.1.21.-</ecNumber>
    </submittedName>
</protein>
<dbReference type="GO" id="GO:0004519">
    <property type="term" value="F:endonuclease activity"/>
    <property type="evidence" value="ECO:0007669"/>
    <property type="project" value="UniProtKB-KW"/>
</dbReference>
<dbReference type="InterPro" id="IPR007560">
    <property type="entry name" value="Restrct_endonuc_IV_Mrr"/>
</dbReference>
<accession>A0ABT5MQH5</accession>
<evidence type="ECO:0000313" key="2">
    <source>
        <dbReference type="EMBL" id="MDD0824425.1"/>
    </source>
</evidence>
<proteinExistence type="predicted"/>
<keyword evidence="3" id="KW-1185">Reference proteome</keyword>
<organism evidence="2 3">
    <name type="scientific">Mannheimia cairinae</name>
    <dbReference type="NCBI Taxonomy" id="3025936"/>
    <lineage>
        <taxon>Bacteria</taxon>
        <taxon>Pseudomonadati</taxon>
        <taxon>Pseudomonadota</taxon>
        <taxon>Gammaproteobacteria</taxon>
        <taxon>Pasteurellales</taxon>
        <taxon>Pasteurellaceae</taxon>
        <taxon>Mannheimia</taxon>
    </lineage>
</organism>
<feature type="domain" description="Restriction endonuclease type IV Mrr" evidence="1">
    <location>
        <begin position="194"/>
        <end position="303"/>
    </location>
</feature>
<keyword evidence="2" id="KW-0255">Endonuclease</keyword>
<gene>
    <name evidence="2" type="ORF">PTQ27_08115</name>
</gene>
<evidence type="ECO:0000259" key="1">
    <source>
        <dbReference type="Pfam" id="PF04471"/>
    </source>
</evidence>
<name>A0ABT5MQH5_9PAST</name>
<keyword evidence="2" id="KW-0378">Hydrolase</keyword>
<dbReference type="EMBL" id="JAQSJE010000008">
    <property type="protein sequence ID" value="MDD0824425.1"/>
    <property type="molecule type" value="Genomic_DNA"/>
</dbReference>
<dbReference type="GO" id="GO:0016787">
    <property type="term" value="F:hydrolase activity"/>
    <property type="evidence" value="ECO:0007669"/>
    <property type="project" value="UniProtKB-KW"/>
</dbReference>
<keyword evidence="2" id="KW-0540">Nuclease</keyword>
<comment type="caution">
    <text evidence="2">The sequence shown here is derived from an EMBL/GenBank/DDBJ whole genome shotgun (WGS) entry which is preliminary data.</text>
</comment>
<dbReference type="RefSeq" id="WP_273748067.1">
    <property type="nucleotide sequence ID" value="NZ_JAQSJE010000008.1"/>
</dbReference>
<sequence>MSNLINKVQIRYIKLGIGGCWEDECIEKGTIKFGYEGLHEECLDSQWDKIWEHWFKHRKDKGAATRDTNQIRDYYELTENDYFITFYAGRLWWCQPKGKPFIADDDLNSGYRTRNTLDGWHSSPKGVIGNDDPKFLIENLDGRISKVQSYQGTVCGVHCQDKLLHRILGTTVPQIERAEEALQSFKDALFPLVESLNPKDFELLTELIFSNLGWKRTSPIGKVQKDIDIAFSNPISGKNSYVQVKCKANVSDLKRFIENVKGKYNSVDTLYFVYHSGNDEQFRREIESYDNIFLWNKEKVVELVLNTGLIQWVMDRAS</sequence>
<dbReference type="EC" id="3.1.21.-" evidence="2"/>
<dbReference type="Proteomes" id="UP001221909">
    <property type="component" value="Unassembled WGS sequence"/>
</dbReference>
<dbReference type="Pfam" id="PF04471">
    <property type="entry name" value="Mrr_cat"/>
    <property type="match status" value="1"/>
</dbReference>